<accession>F0ZI80</accession>
<feature type="domain" description="GINS subunit" evidence="6">
    <location>
        <begin position="70"/>
        <end position="163"/>
    </location>
</feature>
<dbReference type="SUPFAM" id="SSF158573">
    <property type="entry name" value="GINS helical bundle-like"/>
    <property type="match status" value="1"/>
</dbReference>
<evidence type="ECO:0000256" key="3">
    <source>
        <dbReference type="ARBA" id="ARBA00022705"/>
    </source>
</evidence>
<dbReference type="eggNOG" id="KOG1106">
    <property type="taxonomic scope" value="Eukaryota"/>
</dbReference>
<dbReference type="KEGG" id="dpp:DICPUDRAFT_94329"/>
<dbReference type="AlphaFoldDB" id="F0ZI80"/>
<dbReference type="PANTHER" id="PTHR22768">
    <property type="entry name" value="DNA REPLICATION COMPLEX GINS PROTEIN PSF3"/>
    <property type="match status" value="1"/>
</dbReference>
<dbReference type="SUPFAM" id="SSF160059">
    <property type="entry name" value="PriA/YqbF domain"/>
    <property type="match status" value="1"/>
</dbReference>
<dbReference type="InterPro" id="IPR038437">
    <property type="entry name" value="GINS_Psf3_sf"/>
</dbReference>
<dbReference type="InterPro" id="IPR036224">
    <property type="entry name" value="GINS_bundle-like_dom_sf"/>
</dbReference>
<keyword evidence="9" id="KW-1185">Reference proteome</keyword>
<feature type="region of interest" description="Disordered" evidence="5">
    <location>
        <begin position="186"/>
        <end position="231"/>
    </location>
</feature>
<reference evidence="9" key="1">
    <citation type="journal article" date="2011" name="Genome Biol.">
        <title>Comparative genomics of the social amoebae Dictyostelium discoideum and Dictyostelium purpureum.</title>
        <authorList>
            <consortium name="US DOE Joint Genome Institute (JGI-PGF)"/>
            <person name="Sucgang R."/>
            <person name="Kuo A."/>
            <person name="Tian X."/>
            <person name="Salerno W."/>
            <person name="Parikh A."/>
            <person name="Feasley C.L."/>
            <person name="Dalin E."/>
            <person name="Tu H."/>
            <person name="Huang E."/>
            <person name="Barry K."/>
            <person name="Lindquist E."/>
            <person name="Shapiro H."/>
            <person name="Bruce D."/>
            <person name="Schmutz J."/>
            <person name="Salamov A."/>
            <person name="Fey P."/>
            <person name="Gaudet P."/>
            <person name="Anjard C."/>
            <person name="Babu M.M."/>
            <person name="Basu S."/>
            <person name="Bushmanova Y."/>
            <person name="van der Wel H."/>
            <person name="Katoh-Kurasawa M."/>
            <person name="Dinh C."/>
            <person name="Coutinho P.M."/>
            <person name="Saito T."/>
            <person name="Elias M."/>
            <person name="Schaap P."/>
            <person name="Kay R.R."/>
            <person name="Henrissat B."/>
            <person name="Eichinger L."/>
            <person name="Rivero F."/>
            <person name="Putnam N.H."/>
            <person name="West C.M."/>
            <person name="Loomis W.F."/>
            <person name="Chisholm R.L."/>
            <person name="Shaulsky G."/>
            <person name="Strassmann J.E."/>
            <person name="Queller D.C."/>
            <person name="Kuspa A."/>
            <person name="Grigoriev I.V."/>
        </authorList>
    </citation>
    <scope>NUCLEOTIDE SEQUENCE [LARGE SCALE GENOMIC DNA]</scope>
    <source>
        <strain evidence="9">QSDP1</strain>
    </source>
</reference>
<dbReference type="InterPro" id="IPR021151">
    <property type="entry name" value="GINS_A"/>
</dbReference>
<gene>
    <name evidence="8" type="ORF">DICPUDRAFT_94329</name>
</gene>
<evidence type="ECO:0000256" key="1">
    <source>
        <dbReference type="ARBA" id="ARBA00004123"/>
    </source>
</evidence>
<evidence type="ECO:0000259" key="7">
    <source>
        <dbReference type="Pfam" id="PF22466"/>
    </source>
</evidence>
<sequence length="231" mass="26693">MSYLNIDDILAEEQKLSCKFLYNAYNLGQLEEGSADTDIEKGTKIDLPYWLAYVLAKKGLVSAEMPTPYQQDFKDKLIADPNVISMRSHQYYDKIGTMLSSFFSDRSLNLLLFRVFRDRFLKIYNQSLNLRETDITKIVGNMTRLERNIFENGYRSSIDYDKWRNRKGEKIERNPNIIFPVASRSSSVNNSINSNNINSSSTQSSSSSTQSSQPKKDTVLKKRKRIFDDES</sequence>
<feature type="compositionally biased region" description="Basic and acidic residues" evidence="5">
    <location>
        <begin position="214"/>
        <end position="231"/>
    </location>
</feature>
<comment type="subcellular location">
    <subcellularLocation>
        <location evidence="1">Nucleus</location>
    </subcellularLocation>
</comment>
<dbReference type="GeneID" id="10500757"/>
<dbReference type="InParanoid" id="F0ZI80"/>
<dbReference type="STRING" id="5786.F0ZI80"/>
<comment type="similarity">
    <text evidence="2">Belongs to the GINS3/PSF3 family.</text>
</comment>
<dbReference type="Pfam" id="PF22466">
    <property type="entry name" value="PSF3_N"/>
    <property type="match status" value="1"/>
</dbReference>
<dbReference type="GO" id="GO:0006260">
    <property type="term" value="P:DNA replication"/>
    <property type="evidence" value="ECO:0007669"/>
    <property type="project" value="UniProtKB-KW"/>
</dbReference>
<evidence type="ECO:0000259" key="6">
    <source>
        <dbReference type="Pfam" id="PF05916"/>
    </source>
</evidence>
<feature type="domain" description="DNA replication complex GINS protein PSF3 N-terminal" evidence="7">
    <location>
        <begin position="5"/>
        <end position="56"/>
    </location>
</feature>
<dbReference type="Proteomes" id="UP000001064">
    <property type="component" value="Unassembled WGS sequence"/>
</dbReference>
<evidence type="ECO:0000313" key="8">
    <source>
        <dbReference type="EMBL" id="EGC36359.1"/>
    </source>
</evidence>
<dbReference type="Gene3D" id="1.20.58.2050">
    <property type="match status" value="1"/>
</dbReference>
<evidence type="ECO:0000256" key="2">
    <source>
        <dbReference type="ARBA" id="ARBA00006343"/>
    </source>
</evidence>
<dbReference type="OrthoDB" id="10251744at2759"/>
<dbReference type="VEuPathDB" id="AmoebaDB:DICPUDRAFT_94329"/>
<dbReference type="Pfam" id="PF05916">
    <property type="entry name" value="Sld5"/>
    <property type="match status" value="1"/>
</dbReference>
<dbReference type="InterPro" id="IPR055221">
    <property type="entry name" value="PSF3_N"/>
</dbReference>
<organism evidence="8 9">
    <name type="scientific">Dictyostelium purpureum</name>
    <name type="common">Slime mold</name>
    <dbReference type="NCBI Taxonomy" id="5786"/>
    <lineage>
        <taxon>Eukaryota</taxon>
        <taxon>Amoebozoa</taxon>
        <taxon>Evosea</taxon>
        <taxon>Eumycetozoa</taxon>
        <taxon>Dictyostelia</taxon>
        <taxon>Dictyosteliales</taxon>
        <taxon>Dictyosteliaceae</taxon>
        <taxon>Dictyostelium</taxon>
    </lineage>
</organism>
<dbReference type="CDD" id="cd11713">
    <property type="entry name" value="GINS_A_psf3"/>
    <property type="match status" value="1"/>
</dbReference>
<dbReference type="OMA" id="IYKEGWR"/>
<keyword evidence="3" id="KW-0235">DNA replication</keyword>
<protein>
    <submittedName>
        <fullName evidence="8">Uncharacterized protein</fullName>
    </submittedName>
</protein>
<proteinExistence type="inferred from homology"/>
<dbReference type="FunCoup" id="F0ZI80">
    <property type="interactions" value="261"/>
</dbReference>
<dbReference type="CDD" id="cd21693">
    <property type="entry name" value="GINS_B_Psf3"/>
    <property type="match status" value="1"/>
</dbReference>
<dbReference type="RefSeq" id="XP_003287113.1">
    <property type="nucleotide sequence ID" value="XM_003287065.1"/>
</dbReference>
<evidence type="ECO:0000256" key="4">
    <source>
        <dbReference type="ARBA" id="ARBA00023242"/>
    </source>
</evidence>
<dbReference type="InterPro" id="IPR010492">
    <property type="entry name" value="GINS_Psf3"/>
</dbReference>
<keyword evidence="4" id="KW-0539">Nucleus</keyword>
<evidence type="ECO:0000313" key="9">
    <source>
        <dbReference type="Proteomes" id="UP000001064"/>
    </source>
</evidence>
<dbReference type="GO" id="GO:0000811">
    <property type="term" value="C:GINS complex"/>
    <property type="evidence" value="ECO:0000318"/>
    <property type="project" value="GO_Central"/>
</dbReference>
<dbReference type="PANTHER" id="PTHR22768:SF0">
    <property type="entry name" value="DNA REPLICATION COMPLEX GINS PROTEIN PSF3"/>
    <property type="match status" value="1"/>
</dbReference>
<dbReference type="EMBL" id="GL871029">
    <property type="protein sequence ID" value="EGC36359.1"/>
    <property type="molecule type" value="Genomic_DNA"/>
</dbReference>
<name>F0ZI80_DICPU</name>
<feature type="compositionally biased region" description="Low complexity" evidence="5">
    <location>
        <begin position="186"/>
        <end position="212"/>
    </location>
</feature>
<evidence type="ECO:0000256" key="5">
    <source>
        <dbReference type="SAM" id="MobiDB-lite"/>
    </source>
</evidence>